<protein>
    <submittedName>
        <fullName evidence="2">DUF4343 domain-containing protein</fullName>
    </submittedName>
</protein>
<dbReference type="Proteomes" id="UP000315369">
    <property type="component" value="Unassembled WGS sequence"/>
</dbReference>
<name>A0A540WPG0_9BACT</name>
<evidence type="ECO:0000313" key="3">
    <source>
        <dbReference type="Proteomes" id="UP000315369"/>
    </source>
</evidence>
<feature type="domain" description="ATP-grasp" evidence="1">
    <location>
        <begin position="84"/>
        <end position="223"/>
    </location>
</feature>
<dbReference type="Pfam" id="PF18299">
    <property type="entry name" value="R2K_2"/>
    <property type="match status" value="1"/>
</dbReference>
<evidence type="ECO:0000259" key="1">
    <source>
        <dbReference type="Pfam" id="PF18299"/>
    </source>
</evidence>
<evidence type="ECO:0000313" key="2">
    <source>
        <dbReference type="EMBL" id="TQF10911.1"/>
    </source>
</evidence>
<gene>
    <name evidence="2" type="ORF">FJV41_37020</name>
</gene>
<dbReference type="OrthoDB" id="654524at2"/>
<keyword evidence="3" id="KW-1185">Reference proteome</keyword>
<dbReference type="AlphaFoldDB" id="A0A540WPG0"/>
<comment type="caution">
    <text evidence="2">The sequence shown here is derived from an EMBL/GenBank/DDBJ whole genome shotgun (WGS) entry which is preliminary data.</text>
</comment>
<reference evidence="2 3" key="1">
    <citation type="submission" date="2019-06" db="EMBL/GenBank/DDBJ databases">
        <authorList>
            <person name="Livingstone P."/>
            <person name="Whitworth D."/>
        </authorList>
    </citation>
    <scope>NUCLEOTIDE SEQUENCE [LARGE SCALE GENOMIC DNA]</scope>
    <source>
        <strain evidence="2 3">AM401</strain>
    </source>
</reference>
<sequence>MFQGLSLLIPAKADPERDAVARAWEAGGGTVLRLDRFWSPPDVTPARTRLYGNDTFCLVLAQKLGLTLVSPPDDLLLRVDSDWLGREVRGSTLEQVLTEPFPRFIKPQVPKVFRASVWNDPESLRSECKGLPPETPVLSSEVVTVRAEARAWALDGQLRTCALYEGEGDLAEARAFLTTVAREAKLPRTCVLDAACIEGRGWVLLEANAAWGAGLNGCDAREAALCIAEASHA</sequence>
<accession>A0A540WPG0</accession>
<dbReference type="RefSeq" id="WP_141647316.1">
    <property type="nucleotide sequence ID" value="NZ_VIFM01000221.1"/>
</dbReference>
<proteinExistence type="predicted"/>
<organism evidence="2 3">
    <name type="scientific">Myxococcus llanfairpwllgwyngyllgogerychwyrndrobwllllantysiliogogogochensis</name>
    <dbReference type="NCBI Taxonomy" id="2590453"/>
    <lineage>
        <taxon>Bacteria</taxon>
        <taxon>Pseudomonadati</taxon>
        <taxon>Myxococcota</taxon>
        <taxon>Myxococcia</taxon>
        <taxon>Myxococcales</taxon>
        <taxon>Cystobacterineae</taxon>
        <taxon>Myxococcaceae</taxon>
        <taxon>Myxococcus</taxon>
    </lineage>
</organism>
<dbReference type="EMBL" id="VIFM01000221">
    <property type="protein sequence ID" value="TQF10911.1"/>
    <property type="molecule type" value="Genomic_DNA"/>
</dbReference>
<dbReference type="InterPro" id="IPR041261">
    <property type="entry name" value="R2K_2"/>
</dbReference>